<feature type="compositionally biased region" description="Polar residues" evidence="1">
    <location>
        <begin position="114"/>
        <end position="130"/>
    </location>
</feature>
<sequence>MSGKASLNLKLNKKPKISMGKPKNYINREGTTPSIEKGGVTLGKSSSNSRKLKGADDGRRKRVDSHQLFSFKIDKNLESTKTKASSGKHSKMVKSDLKKGRQGNGKASPPLEYVTNTGKATSHNPKNASRSAEEEAEMVSAPNGPSKKYANSNARANSTKKIVRVKKTLKTDSEVVDDKPKKKKRIRLDPYDTSNKRLDDGTAINECKKDKKKDLEENAPMSKNAQFRGIQPSPSILSFVEDNLLGRRRTIEIQRAGYNTQLSAPLDNISFSTKPERERIDENIFRNKLQFSPPQRFHHHFPRLLFQRLHLQVGQMLGSHLYSMHLPDNGVSYGHQTNQATLKCFQFSYNYAFNFLVICLPCKGYKNCFVQSINFFELGSKLCLVDLPGYGFAYAKEEVKEAWEDLVKEYVSTRIGLKRVCLLVDTKWGMKPRDNELIDLMERHSKDCKCLRVKITFLEQHILRVIVLTKTDTVFPIDVARRAMQIEESLNANRSLVQPVMMVSSKTGAGIRSLRTVLSKIARFAKL</sequence>
<keyword evidence="3" id="KW-1185">Reference proteome</keyword>
<dbReference type="EMBL" id="VEPZ02000889">
    <property type="protein sequence ID" value="KAE8712680.1"/>
    <property type="molecule type" value="Genomic_DNA"/>
</dbReference>
<feature type="compositionally biased region" description="Polar residues" evidence="1">
    <location>
        <begin position="149"/>
        <end position="159"/>
    </location>
</feature>
<evidence type="ECO:0000256" key="1">
    <source>
        <dbReference type="SAM" id="MobiDB-lite"/>
    </source>
</evidence>
<dbReference type="InterPro" id="IPR027417">
    <property type="entry name" value="P-loop_NTPase"/>
</dbReference>
<feature type="region of interest" description="Disordered" evidence="1">
    <location>
        <begin position="1"/>
        <end position="159"/>
    </location>
</feature>
<organism evidence="2 3">
    <name type="scientific">Hibiscus syriacus</name>
    <name type="common">Rose of Sharon</name>
    <dbReference type="NCBI Taxonomy" id="106335"/>
    <lineage>
        <taxon>Eukaryota</taxon>
        <taxon>Viridiplantae</taxon>
        <taxon>Streptophyta</taxon>
        <taxon>Embryophyta</taxon>
        <taxon>Tracheophyta</taxon>
        <taxon>Spermatophyta</taxon>
        <taxon>Magnoliopsida</taxon>
        <taxon>eudicotyledons</taxon>
        <taxon>Gunneridae</taxon>
        <taxon>Pentapetalae</taxon>
        <taxon>rosids</taxon>
        <taxon>malvids</taxon>
        <taxon>Malvales</taxon>
        <taxon>Malvaceae</taxon>
        <taxon>Malvoideae</taxon>
        <taxon>Hibiscus</taxon>
    </lineage>
</organism>
<evidence type="ECO:0000313" key="2">
    <source>
        <dbReference type="EMBL" id="KAE8712680.1"/>
    </source>
</evidence>
<name>A0A6A3B6Q9_HIBSY</name>
<dbReference type="PANTHER" id="PTHR47560:SF1">
    <property type="entry name" value="EXPRESSED PROTEIN"/>
    <property type="match status" value="1"/>
</dbReference>
<accession>A0A6A3B6Q9</accession>
<dbReference type="SUPFAM" id="SSF52540">
    <property type="entry name" value="P-loop containing nucleoside triphosphate hydrolases"/>
    <property type="match status" value="1"/>
</dbReference>
<dbReference type="AlphaFoldDB" id="A0A6A3B6Q9"/>
<protein>
    <submittedName>
        <fullName evidence="2">P-loop containing nucleoside triphosphate hydrolases superfamily protein isoform 4</fullName>
    </submittedName>
</protein>
<reference evidence="2" key="1">
    <citation type="submission" date="2019-09" db="EMBL/GenBank/DDBJ databases">
        <title>Draft genome information of white flower Hibiscus syriacus.</title>
        <authorList>
            <person name="Kim Y.-M."/>
        </authorList>
    </citation>
    <scope>NUCLEOTIDE SEQUENCE [LARGE SCALE GENOMIC DNA]</scope>
    <source>
        <strain evidence="2">YM2019G1</strain>
    </source>
</reference>
<proteinExistence type="predicted"/>
<comment type="caution">
    <text evidence="2">The sequence shown here is derived from an EMBL/GenBank/DDBJ whole genome shotgun (WGS) entry which is preliminary data.</text>
</comment>
<keyword evidence="2" id="KW-0378">Hydrolase</keyword>
<feature type="compositionally biased region" description="Basic and acidic residues" evidence="1">
    <location>
        <begin position="72"/>
        <end position="81"/>
    </location>
</feature>
<dbReference type="Proteomes" id="UP000436088">
    <property type="component" value="Unassembled WGS sequence"/>
</dbReference>
<dbReference type="GO" id="GO:0016787">
    <property type="term" value="F:hydrolase activity"/>
    <property type="evidence" value="ECO:0007669"/>
    <property type="project" value="UniProtKB-KW"/>
</dbReference>
<evidence type="ECO:0000313" key="3">
    <source>
        <dbReference type="Proteomes" id="UP000436088"/>
    </source>
</evidence>
<dbReference type="PANTHER" id="PTHR47560">
    <property type="entry name" value="EXPRESSED PROTEIN"/>
    <property type="match status" value="1"/>
</dbReference>
<dbReference type="Gene3D" id="3.40.50.300">
    <property type="entry name" value="P-loop containing nucleotide triphosphate hydrolases"/>
    <property type="match status" value="1"/>
</dbReference>
<gene>
    <name evidence="2" type="ORF">F3Y22_tig00110236pilonHSYRG00028</name>
</gene>